<name>A0A7M7HD75_NASVI</name>
<evidence type="ECO:0000313" key="11">
    <source>
        <dbReference type="EnsemblMetazoa" id="XP_008211135"/>
    </source>
</evidence>
<dbReference type="SUPFAM" id="SSF53474">
    <property type="entry name" value="alpha/beta-Hydrolases"/>
    <property type="match status" value="1"/>
</dbReference>
<protein>
    <recommendedName>
        <fullName evidence="7">Lipase</fullName>
    </recommendedName>
</protein>
<dbReference type="InterPro" id="IPR006693">
    <property type="entry name" value="AB_hydrolase_lipase"/>
</dbReference>
<feature type="chain" id="PRO_5029707207" description="Lipase" evidence="9">
    <location>
        <begin position="25"/>
        <end position="391"/>
    </location>
</feature>
<dbReference type="RefSeq" id="XP_008211135.2">
    <property type="nucleotide sequence ID" value="XM_008212913.3"/>
</dbReference>
<feature type="active site" description="Nucleophile" evidence="8">
    <location>
        <position position="161"/>
    </location>
</feature>
<evidence type="ECO:0000259" key="10">
    <source>
        <dbReference type="Pfam" id="PF04083"/>
    </source>
</evidence>
<sequence length="391" mass="44408">MMEGQIVFMIMMLIILKNTQLIVGKLNTEITPAEMILTNGYPLETHFITTDDKYVLTFYRIPGPPHAIPVFLQHGVFESAADWLHIGRNKSLALLLSDRGYDVWLGNARGNTYAKMHDILAISDPGFWNFSWNELGIYDIPAAITYITNISNKTLFYVGHSMGSSSFAVMASEKPEIASNVRAMFALAPVVYDGHIKQPLLKIVAPFWKEFQWITKVLGIHELLGRNVLFDFIANHVCPIFFIGDFICSNILFFIGGFDRDHLKKGLTPSIISKIPAGTSVKLFVHWLQQMDLGEFRNFDYGTKDNLKAYGSPEPPNYDLSKIQVPIAVFCSDNDWIESPTDAKHFYEQVPNKLGFYEVDHSYNHFDFLWGLNASSLVYSTIFDLMSQFVD</sequence>
<evidence type="ECO:0000256" key="1">
    <source>
        <dbReference type="ARBA" id="ARBA00010701"/>
    </source>
</evidence>
<dbReference type="OrthoDB" id="9974421at2759"/>
<proteinExistence type="inferred from homology"/>
<evidence type="ECO:0000256" key="7">
    <source>
        <dbReference type="PIRNR" id="PIRNR000862"/>
    </source>
</evidence>
<feature type="signal peptide" evidence="9">
    <location>
        <begin position="1"/>
        <end position="24"/>
    </location>
</feature>
<keyword evidence="4 7" id="KW-0442">Lipid degradation</keyword>
<keyword evidence="3 7" id="KW-0378">Hydrolase</keyword>
<evidence type="ECO:0000256" key="8">
    <source>
        <dbReference type="PIRSR" id="PIRSR000862-1"/>
    </source>
</evidence>
<accession>A0A7M7HD75</accession>
<feature type="domain" description="Partial AB-hydrolase lipase" evidence="10">
    <location>
        <begin position="33"/>
        <end position="84"/>
    </location>
</feature>
<evidence type="ECO:0000256" key="3">
    <source>
        <dbReference type="ARBA" id="ARBA00022801"/>
    </source>
</evidence>
<dbReference type="InParanoid" id="A0A7M7HD75"/>
<evidence type="ECO:0000313" key="12">
    <source>
        <dbReference type="Proteomes" id="UP000002358"/>
    </source>
</evidence>
<dbReference type="InterPro" id="IPR025483">
    <property type="entry name" value="Lipase_euk"/>
</dbReference>
<dbReference type="GO" id="GO:0016788">
    <property type="term" value="F:hydrolase activity, acting on ester bonds"/>
    <property type="evidence" value="ECO:0007669"/>
    <property type="project" value="InterPro"/>
</dbReference>
<dbReference type="EnsemblMetazoa" id="XM_008212913">
    <property type="protein sequence ID" value="XP_008211135"/>
    <property type="gene ID" value="LOC100120384"/>
</dbReference>
<feature type="active site" description="Charge relay system" evidence="8">
    <location>
        <position position="335"/>
    </location>
</feature>
<dbReference type="GO" id="GO:0016042">
    <property type="term" value="P:lipid catabolic process"/>
    <property type="evidence" value="ECO:0007669"/>
    <property type="project" value="UniProtKB-KW"/>
</dbReference>
<dbReference type="InterPro" id="IPR029058">
    <property type="entry name" value="AB_hydrolase_fold"/>
</dbReference>
<evidence type="ECO:0000256" key="6">
    <source>
        <dbReference type="ARBA" id="ARBA00023180"/>
    </source>
</evidence>
<dbReference type="PIRSF" id="PIRSF000862">
    <property type="entry name" value="Steryl_ester_lip"/>
    <property type="match status" value="1"/>
</dbReference>
<keyword evidence="5" id="KW-0443">Lipid metabolism</keyword>
<evidence type="ECO:0000256" key="5">
    <source>
        <dbReference type="ARBA" id="ARBA00023098"/>
    </source>
</evidence>
<evidence type="ECO:0000256" key="2">
    <source>
        <dbReference type="ARBA" id="ARBA00022729"/>
    </source>
</evidence>
<organism evidence="11 12">
    <name type="scientific">Nasonia vitripennis</name>
    <name type="common">Parasitic wasp</name>
    <dbReference type="NCBI Taxonomy" id="7425"/>
    <lineage>
        <taxon>Eukaryota</taxon>
        <taxon>Metazoa</taxon>
        <taxon>Ecdysozoa</taxon>
        <taxon>Arthropoda</taxon>
        <taxon>Hexapoda</taxon>
        <taxon>Insecta</taxon>
        <taxon>Pterygota</taxon>
        <taxon>Neoptera</taxon>
        <taxon>Endopterygota</taxon>
        <taxon>Hymenoptera</taxon>
        <taxon>Apocrita</taxon>
        <taxon>Proctotrupomorpha</taxon>
        <taxon>Chalcidoidea</taxon>
        <taxon>Pteromalidae</taxon>
        <taxon>Pteromalinae</taxon>
        <taxon>Nasonia</taxon>
    </lineage>
</organism>
<dbReference type="KEGG" id="nvi:100120384"/>
<dbReference type="AlphaFoldDB" id="A0A7M7HD75"/>
<reference evidence="11" key="1">
    <citation type="submission" date="2021-01" db="UniProtKB">
        <authorList>
            <consortium name="EnsemblMetazoa"/>
        </authorList>
    </citation>
    <scope>IDENTIFICATION</scope>
</reference>
<keyword evidence="12" id="KW-1185">Reference proteome</keyword>
<keyword evidence="6" id="KW-0325">Glycoprotein</keyword>
<comment type="similarity">
    <text evidence="1 7">Belongs to the AB hydrolase superfamily. Lipase family.</text>
</comment>
<dbReference type="Pfam" id="PF04083">
    <property type="entry name" value="Abhydro_lipase"/>
    <property type="match status" value="1"/>
</dbReference>
<evidence type="ECO:0000256" key="9">
    <source>
        <dbReference type="SAM" id="SignalP"/>
    </source>
</evidence>
<keyword evidence="2 9" id="KW-0732">Signal</keyword>
<dbReference type="Gene3D" id="3.40.50.1820">
    <property type="entry name" value="alpha/beta hydrolase"/>
    <property type="match status" value="1"/>
</dbReference>
<dbReference type="GeneID" id="100120384"/>
<evidence type="ECO:0000256" key="4">
    <source>
        <dbReference type="ARBA" id="ARBA00022963"/>
    </source>
</evidence>
<dbReference type="SMR" id="A0A7M7HD75"/>
<feature type="active site" description="Charge relay system" evidence="8">
    <location>
        <position position="365"/>
    </location>
</feature>
<dbReference type="FunFam" id="3.40.50.1820:FF:000057">
    <property type="entry name" value="Lipase"/>
    <property type="match status" value="1"/>
</dbReference>
<dbReference type="Proteomes" id="UP000002358">
    <property type="component" value="Unassembled WGS sequence"/>
</dbReference>
<dbReference type="PANTHER" id="PTHR11005">
    <property type="entry name" value="LYSOSOMAL ACID LIPASE-RELATED"/>
    <property type="match status" value="1"/>
</dbReference>